<name>A0ABQ2DKG3_9MICC</name>
<dbReference type="RefSeq" id="WP_096254984.1">
    <property type="nucleotide sequence ID" value="NZ_BMKX01000004.1"/>
</dbReference>
<gene>
    <name evidence="2" type="ORF">GCM10007173_20250</name>
</gene>
<proteinExistence type="predicted"/>
<dbReference type="EMBL" id="BMKX01000004">
    <property type="protein sequence ID" value="GGJ61428.1"/>
    <property type="molecule type" value="Genomic_DNA"/>
</dbReference>
<evidence type="ECO:0000256" key="1">
    <source>
        <dbReference type="SAM" id="MobiDB-lite"/>
    </source>
</evidence>
<feature type="compositionally biased region" description="Basic and acidic residues" evidence="1">
    <location>
        <begin position="54"/>
        <end position="63"/>
    </location>
</feature>
<feature type="region of interest" description="Disordered" evidence="1">
    <location>
        <begin position="1"/>
        <end position="63"/>
    </location>
</feature>
<comment type="caution">
    <text evidence="2">The sequence shown here is derived from an EMBL/GenBank/DDBJ whole genome shotgun (WGS) entry which is preliminary data.</text>
</comment>
<dbReference type="GeneID" id="303304383"/>
<keyword evidence="3" id="KW-1185">Reference proteome</keyword>
<evidence type="ECO:0000313" key="3">
    <source>
        <dbReference type="Proteomes" id="UP000606115"/>
    </source>
</evidence>
<protein>
    <submittedName>
        <fullName evidence="2">Uncharacterized protein</fullName>
    </submittedName>
</protein>
<dbReference type="Proteomes" id="UP000606115">
    <property type="component" value="Unassembled WGS sequence"/>
</dbReference>
<evidence type="ECO:0000313" key="2">
    <source>
        <dbReference type="EMBL" id="GGJ61428.1"/>
    </source>
</evidence>
<sequence length="63" mass="6847">MSFMDKAKEKFEEIKDRFDAPDKPGVGEEESSDAGAGLPADQEPAIGADPDLDPSTKDQYETE</sequence>
<accession>A0ABQ2DKG3</accession>
<organism evidence="2 3">
    <name type="scientific">Glutamicibacter ardleyensis</name>
    <dbReference type="NCBI Taxonomy" id="225894"/>
    <lineage>
        <taxon>Bacteria</taxon>
        <taxon>Bacillati</taxon>
        <taxon>Actinomycetota</taxon>
        <taxon>Actinomycetes</taxon>
        <taxon>Micrococcales</taxon>
        <taxon>Micrococcaceae</taxon>
        <taxon>Glutamicibacter</taxon>
    </lineage>
</organism>
<reference evidence="3" key="1">
    <citation type="journal article" date="2019" name="Int. J. Syst. Evol. Microbiol.">
        <title>The Global Catalogue of Microorganisms (GCM) 10K type strain sequencing project: providing services to taxonomists for standard genome sequencing and annotation.</title>
        <authorList>
            <consortium name="The Broad Institute Genomics Platform"/>
            <consortium name="The Broad Institute Genome Sequencing Center for Infectious Disease"/>
            <person name="Wu L."/>
            <person name="Ma J."/>
        </authorList>
    </citation>
    <scope>NUCLEOTIDE SEQUENCE [LARGE SCALE GENOMIC DNA]</scope>
    <source>
        <strain evidence="3">CGMCC 1.3685</strain>
    </source>
</reference>
<feature type="compositionally biased region" description="Basic and acidic residues" evidence="1">
    <location>
        <begin position="1"/>
        <end position="26"/>
    </location>
</feature>